<protein>
    <submittedName>
        <fullName evidence="2">Glyoxalase</fullName>
    </submittedName>
</protein>
<reference evidence="3" key="1">
    <citation type="journal article" date="2019" name="Int. J. Syst. Evol. Microbiol.">
        <title>The Global Catalogue of Microorganisms (GCM) 10K type strain sequencing project: providing services to taxonomists for standard genome sequencing and annotation.</title>
        <authorList>
            <consortium name="The Broad Institute Genomics Platform"/>
            <consortium name="The Broad Institute Genome Sequencing Center for Infectious Disease"/>
            <person name="Wu L."/>
            <person name="Ma J."/>
        </authorList>
    </citation>
    <scope>NUCLEOTIDE SEQUENCE [LARGE SCALE GENOMIC DNA]</scope>
    <source>
        <strain evidence="3">JCM 4738</strain>
    </source>
</reference>
<dbReference type="InterPro" id="IPR037523">
    <property type="entry name" value="VOC_core"/>
</dbReference>
<comment type="caution">
    <text evidence="2">The sequence shown here is derived from an EMBL/GenBank/DDBJ whole genome shotgun (WGS) entry which is preliminary data.</text>
</comment>
<sequence>MDVTHVLAVAPVSDFDSAVLWYERLLGRPADTRPMAGLADWHVSPSAWVQVFRSPEHAGTTLLNLVVGDLDQALSELAGRGIVAGEVQPGAEKVRFAAVHDPDGNRVTLVENPVA</sequence>
<dbReference type="Proteomes" id="UP000642673">
    <property type="component" value="Unassembled WGS sequence"/>
</dbReference>
<evidence type="ECO:0000313" key="2">
    <source>
        <dbReference type="EMBL" id="GHB53860.1"/>
    </source>
</evidence>
<dbReference type="InterPro" id="IPR029068">
    <property type="entry name" value="Glyas_Bleomycin-R_OHBP_Dase"/>
</dbReference>
<organism evidence="2 3">
    <name type="scientific">Streptomyces cirratus</name>
    <dbReference type="NCBI Taxonomy" id="68187"/>
    <lineage>
        <taxon>Bacteria</taxon>
        <taxon>Bacillati</taxon>
        <taxon>Actinomycetota</taxon>
        <taxon>Actinomycetes</taxon>
        <taxon>Kitasatosporales</taxon>
        <taxon>Streptomycetaceae</taxon>
        <taxon>Streptomyces</taxon>
    </lineage>
</organism>
<dbReference type="SUPFAM" id="SSF54593">
    <property type="entry name" value="Glyoxalase/Bleomycin resistance protein/Dihydroxybiphenyl dioxygenase"/>
    <property type="match status" value="1"/>
</dbReference>
<evidence type="ECO:0000259" key="1">
    <source>
        <dbReference type="PROSITE" id="PS51819"/>
    </source>
</evidence>
<accession>A0ABQ3ER72</accession>
<dbReference type="Gene3D" id="3.10.180.10">
    <property type="entry name" value="2,3-Dihydroxybiphenyl 1,2-Dioxygenase, domain 1"/>
    <property type="match status" value="1"/>
</dbReference>
<dbReference type="PROSITE" id="PS51819">
    <property type="entry name" value="VOC"/>
    <property type="match status" value="1"/>
</dbReference>
<dbReference type="InterPro" id="IPR041581">
    <property type="entry name" value="Glyoxalase_6"/>
</dbReference>
<name>A0ABQ3ER72_9ACTN</name>
<dbReference type="CDD" id="cd06587">
    <property type="entry name" value="VOC"/>
    <property type="match status" value="1"/>
</dbReference>
<dbReference type="Pfam" id="PF18029">
    <property type="entry name" value="Glyoxalase_6"/>
    <property type="match status" value="1"/>
</dbReference>
<proteinExistence type="predicted"/>
<gene>
    <name evidence="2" type="ORF">GCM10010347_25060</name>
</gene>
<keyword evidence="3" id="KW-1185">Reference proteome</keyword>
<dbReference type="EMBL" id="BMVP01000003">
    <property type="protein sequence ID" value="GHB53860.1"/>
    <property type="molecule type" value="Genomic_DNA"/>
</dbReference>
<evidence type="ECO:0000313" key="3">
    <source>
        <dbReference type="Proteomes" id="UP000642673"/>
    </source>
</evidence>
<feature type="domain" description="VOC" evidence="1">
    <location>
        <begin position="2"/>
        <end position="112"/>
    </location>
</feature>
<dbReference type="RefSeq" id="WP_190184124.1">
    <property type="nucleotide sequence ID" value="NZ_BMVP01000003.1"/>
</dbReference>